<dbReference type="EMBL" id="BTSX01000001">
    <property type="protein sequence ID" value="GMS79823.1"/>
    <property type="molecule type" value="Genomic_DNA"/>
</dbReference>
<feature type="non-terminal residue" evidence="2">
    <location>
        <position position="132"/>
    </location>
</feature>
<feature type="compositionally biased region" description="Polar residues" evidence="1">
    <location>
        <begin position="1"/>
        <end position="11"/>
    </location>
</feature>
<proteinExistence type="predicted"/>
<evidence type="ECO:0000256" key="1">
    <source>
        <dbReference type="SAM" id="MobiDB-lite"/>
    </source>
</evidence>
<dbReference type="Proteomes" id="UP001432027">
    <property type="component" value="Unassembled WGS sequence"/>
</dbReference>
<feature type="non-terminal residue" evidence="2">
    <location>
        <position position="1"/>
    </location>
</feature>
<dbReference type="AlphaFoldDB" id="A0AAV5SCB0"/>
<feature type="region of interest" description="Disordered" evidence="1">
    <location>
        <begin position="1"/>
        <end position="31"/>
    </location>
</feature>
<protein>
    <submittedName>
        <fullName evidence="2">Uncharacterized protein</fullName>
    </submittedName>
</protein>
<evidence type="ECO:0000313" key="3">
    <source>
        <dbReference type="Proteomes" id="UP001432027"/>
    </source>
</evidence>
<accession>A0AAV5SCB0</accession>
<evidence type="ECO:0000313" key="2">
    <source>
        <dbReference type="EMBL" id="GMS79823.1"/>
    </source>
</evidence>
<reference evidence="2" key="1">
    <citation type="submission" date="2023-10" db="EMBL/GenBank/DDBJ databases">
        <title>Genome assembly of Pristionchus species.</title>
        <authorList>
            <person name="Yoshida K."/>
            <person name="Sommer R.J."/>
        </authorList>
    </citation>
    <scope>NUCLEOTIDE SEQUENCE</scope>
    <source>
        <strain evidence="2">RS0144</strain>
    </source>
</reference>
<sequence length="132" mass="14266">SSSILNPFSQPSEDENLGDLLVADEESDAESMPLLTPEADPIVLPPQPVPFILPTAAVVVGAAERPEESEQLLQQAISAIHGYQPIRLPLPHLNIQTPTFHPDAPPGKVDRDYYTCKSSNTCPRFSGPSSRP</sequence>
<keyword evidence="3" id="KW-1185">Reference proteome</keyword>
<gene>
    <name evidence="2" type="ORF">PENTCL1PPCAC_1998</name>
</gene>
<comment type="caution">
    <text evidence="2">The sequence shown here is derived from an EMBL/GenBank/DDBJ whole genome shotgun (WGS) entry which is preliminary data.</text>
</comment>
<name>A0AAV5SCB0_9BILA</name>
<organism evidence="2 3">
    <name type="scientific">Pristionchus entomophagus</name>
    <dbReference type="NCBI Taxonomy" id="358040"/>
    <lineage>
        <taxon>Eukaryota</taxon>
        <taxon>Metazoa</taxon>
        <taxon>Ecdysozoa</taxon>
        <taxon>Nematoda</taxon>
        <taxon>Chromadorea</taxon>
        <taxon>Rhabditida</taxon>
        <taxon>Rhabditina</taxon>
        <taxon>Diplogasteromorpha</taxon>
        <taxon>Diplogasteroidea</taxon>
        <taxon>Neodiplogasteridae</taxon>
        <taxon>Pristionchus</taxon>
    </lineage>
</organism>
<feature type="compositionally biased region" description="Acidic residues" evidence="1">
    <location>
        <begin position="12"/>
        <end position="29"/>
    </location>
</feature>